<protein>
    <recommendedName>
        <fullName evidence="3">PD-(D/E)XK nuclease family transposase</fullName>
    </recommendedName>
</protein>
<dbReference type="EMBL" id="AP024849">
    <property type="protein sequence ID" value="BCZ44664.1"/>
    <property type="molecule type" value="Genomic_DNA"/>
</dbReference>
<dbReference type="Proteomes" id="UP000824633">
    <property type="component" value="Chromosome"/>
</dbReference>
<sequence>MNKLVLLSEVRKGKNKLLEFNKIKSEEEESTKSYATFKEKFNFFQNQDSILDLNDKKNNYTKYEKRLKGIMKRIFLLDNKSLLIEFLNSIYNDELSVNTKIEYIKNKDIINKNEMKILKGSNYDVRILAEDDYRKFEYEIQFETKDDQNTAIIITKINFTNDYSNIINLNNKKREYENNNELNLEKGSKDNSNRFLIMLNSNIEVPDVYEFKTDIEGENIDNKINIMKSWKYDFKQLVEKNIYLLFPMKALDLRTRLLSIGQDAGSKDLINDEIVRFFKDMNRYLSRVKDEDIITDKDINELNLIAIDLLTHFSKEKNNICVDIKRDLEATLKYIVV</sequence>
<name>A0ABN6IR00_9CLOT</name>
<keyword evidence="2" id="KW-1185">Reference proteome</keyword>
<reference evidence="2" key="1">
    <citation type="submission" date="2021-07" db="EMBL/GenBank/DDBJ databases">
        <title>Complete genome sequencing of a Clostridium isolate.</title>
        <authorList>
            <person name="Ueki A."/>
            <person name="Tonouchi A."/>
        </authorList>
    </citation>
    <scope>NUCLEOTIDE SEQUENCE [LARGE SCALE GENOMIC DNA]</scope>
    <source>
        <strain evidence="2">C5S11</strain>
    </source>
</reference>
<proteinExistence type="predicted"/>
<evidence type="ECO:0000313" key="2">
    <source>
        <dbReference type="Proteomes" id="UP000824633"/>
    </source>
</evidence>
<evidence type="ECO:0000313" key="1">
    <source>
        <dbReference type="EMBL" id="BCZ44664.1"/>
    </source>
</evidence>
<accession>A0ABN6IR00</accession>
<evidence type="ECO:0008006" key="3">
    <source>
        <dbReference type="Google" id="ProtNLM"/>
    </source>
</evidence>
<organism evidence="1 2">
    <name type="scientific">Clostridium gelidum</name>
    <dbReference type="NCBI Taxonomy" id="704125"/>
    <lineage>
        <taxon>Bacteria</taxon>
        <taxon>Bacillati</taxon>
        <taxon>Bacillota</taxon>
        <taxon>Clostridia</taxon>
        <taxon>Eubacteriales</taxon>
        <taxon>Clostridiaceae</taxon>
        <taxon>Clostridium</taxon>
    </lineage>
</organism>
<gene>
    <name evidence="1" type="ORF">psyc5s11_07310</name>
</gene>
<dbReference type="RefSeq" id="WP_224036326.1">
    <property type="nucleotide sequence ID" value="NZ_AP024849.1"/>
</dbReference>